<dbReference type="RefSeq" id="WP_217067823.1">
    <property type="nucleotide sequence ID" value="NZ_JAHQCS010000147.1"/>
</dbReference>
<accession>A0ABS6JJ15</accession>
<keyword evidence="1" id="KW-0521">NADP</keyword>
<dbReference type="PANTHER" id="PTHR42748">
    <property type="entry name" value="NITROGEN METABOLITE REPRESSION PROTEIN NMRA FAMILY MEMBER"/>
    <property type="match status" value="1"/>
</dbReference>
<dbReference type="InterPro" id="IPR051164">
    <property type="entry name" value="NmrA-like_oxidored"/>
</dbReference>
<evidence type="ECO:0000259" key="2">
    <source>
        <dbReference type="Pfam" id="PF05368"/>
    </source>
</evidence>
<dbReference type="EMBL" id="JAHQCS010000147">
    <property type="protein sequence ID" value="MBU9713672.1"/>
    <property type="molecule type" value="Genomic_DNA"/>
</dbReference>
<evidence type="ECO:0000313" key="4">
    <source>
        <dbReference type="Proteomes" id="UP000784880"/>
    </source>
</evidence>
<sequence>MKTILVMGATGQQGGAVTRHLLGRGWNVRATTRNPDGKAAQKLRQEGVEVVTCDMEDINQLETAMDGVYGVFSVQNFWEKGIGYEGEVRQGKNVADAAKKSGVKHLLFSSVVNCDNAPELEHWTSKWEVEKYINSLEIPRTFLRTVFFMDNFAIPKTGKLTVPVMRGALGKTTKLHMIAVDDIGYFAGEIFDKPEEYLGEIVDIAGDALTADEVSQLWQEVTGEKAPSFKMPFWVLKIMNAEMARQFKWNDQVGWTVKPKEVKEKHPELKDFRTWLEENKDRLG</sequence>
<evidence type="ECO:0000313" key="3">
    <source>
        <dbReference type="EMBL" id="MBU9713672.1"/>
    </source>
</evidence>
<dbReference type="InterPro" id="IPR008030">
    <property type="entry name" value="NmrA-like"/>
</dbReference>
<dbReference type="Pfam" id="PF05368">
    <property type="entry name" value="NmrA"/>
    <property type="match status" value="1"/>
</dbReference>
<feature type="domain" description="NmrA-like" evidence="2">
    <location>
        <begin position="2"/>
        <end position="254"/>
    </location>
</feature>
<protein>
    <submittedName>
        <fullName evidence="3">NmrA/HSCARG family protein</fullName>
    </submittedName>
</protein>
<evidence type="ECO:0000256" key="1">
    <source>
        <dbReference type="ARBA" id="ARBA00022857"/>
    </source>
</evidence>
<name>A0ABS6JJ15_9BACI</name>
<dbReference type="CDD" id="cd05251">
    <property type="entry name" value="NmrA_like_SDR_a"/>
    <property type="match status" value="1"/>
</dbReference>
<dbReference type="Proteomes" id="UP000784880">
    <property type="component" value="Unassembled WGS sequence"/>
</dbReference>
<dbReference type="PANTHER" id="PTHR42748:SF7">
    <property type="entry name" value="NMRA LIKE REDOX SENSOR 1-RELATED"/>
    <property type="match status" value="1"/>
</dbReference>
<proteinExistence type="predicted"/>
<reference evidence="3 4" key="1">
    <citation type="submission" date="2021-06" db="EMBL/GenBank/DDBJ databases">
        <title>Bacillus sp. RD4P76, an endophyte from a halophyte.</title>
        <authorList>
            <person name="Sun J.-Q."/>
        </authorList>
    </citation>
    <scope>NUCLEOTIDE SEQUENCE [LARGE SCALE GENOMIC DNA]</scope>
    <source>
        <strain evidence="3 4">CGMCC 1.15917</strain>
    </source>
</reference>
<comment type="caution">
    <text evidence="3">The sequence shown here is derived from an EMBL/GenBank/DDBJ whole genome shotgun (WGS) entry which is preliminary data.</text>
</comment>
<organism evidence="3 4">
    <name type="scientific">Evansella tamaricis</name>
    <dbReference type="NCBI Taxonomy" id="2069301"/>
    <lineage>
        <taxon>Bacteria</taxon>
        <taxon>Bacillati</taxon>
        <taxon>Bacillota</taxon>
        <taxon>Bacilli</taxon>
        <taxon>Bacillales</taxon>
        <taxon>Bacillaceae</taxon>
        <taxon>Evansella</taxon>
    </lineage>
</organism>
<keyword evidence="4" id="KW-1185">Reference proteome</keyword>
<gene>
    <name evidence="3" type="ORF">KS419_18235</name>
</gene>